<feature type="transmembrane region" description="Helical" evidence="6">
    <location>
        <begin position="432"/>
        <end position="453"/>
    </location>
</feature>
<evidence type="ECO:0000256" key="2">
    <source>
        <dbReference type="ARBA" id="ARBA00022692"/>
    </source>
</evidence>
<dbReference type="InterPro" id="IPR023041">
    <property type="entry name" value="Glucose_rcpt_Git3-like_N"/>
</dbReference>
<gene>
    <name evidence="8" type="ORF">FJTKL_11658</name>
</gene>
<evidence type="ECO:0000256" key="6">
    <source>
        <dbReference type="SAM" id="Phobius"/>
    </source>
</evidence>
<feature type="transmembrane region" description="Helical" evidence="6">
    <location>
        <begin position="6"/>
        <end position="32"/>
    </location>
</feature>
<dbReference type="Proteomes" id="UP001600888">
    <property type="component" value="Unassembled WGS sequence"/>
</dbReference>
<feature type="compositionally biased region" description="Polar residues" evidence="5">
    <location>
        <begin position="344"/>
        <end position="362"/>
    </location>
</feature>
<feature type="transmembrane region" description="Helical" evidence="6">
    <location>
        <begin position="168"/>
        <end position="188"/>
    </location>
</feature>
<feature type="domain" description="Glucose receptor Git3-like N-terminal" evidence="7">
    <location>
        <begin position="12"/>
        <end position="194"/>
    </location>
</feature>
<dbReference type="EMBL" id="JBAWTH010000058">
    <property type="protein sequence ID" value="KAL2281206.1"/>
    <property type="molecule type" value="Genomic_DNA"/>
</dbReference>
<protein>
    <recommendedName>
        <fullName evidence="7">Glucose receptor Git3-like N-terminal domain-containing protein</fullName>
    </recommendedName>
</protein>
<evidence type="ECO:0000256" key="1">
    <source>
        <dbReference type="ARBA" id="ARBA00004141"/>
    </source>
</evidence>
<name>A0ABR4EFH9_9PEZI</name>
<feature type="transmembrane region" description="Helical" evidence="6">
    <location>
        <begin position="398"/>
        <end position="420"/>
    </location>
</feature>
<feature type="transmembrane region" description="Helical" evidence="6">
    <location>
        <begin position="86"/>
        <end position="106"/>
    </location>
</feature>
<comment type="subcellular location">
    <subcellularLocation>
        <location evidence="1">Membrane</location>
        <topology evidence="1">Multi-pass membrane protein</topology>
    </subcellularLocation>
</comment>
<evidence type="ECO:0000256" key="4">
    <source>
        <dbReference type="ARBA" id="ARBA00023136"/>
    </source>
</evidence>
<keyword evidence="9" id="KW-1185">Reference proteome</keyword>
<evidence type="ECO:0000259" key="7">
    <source>
        <dbReference type="Pfam" id="PF11710"/>
    </source>
</evidence>
<keyword evidence="4 6" id="KW-0472">Membrane</keyword>
<feature type="transmembrane region" description="Helical" evidence="6">
    <location>
        <begin position="44"/>
        <end position="66"/>
    </location>
</feature>
<accession>A0ABR4EFH9</accession>
<comment type="caution">
    <text evidence="8">The sequence shown here is derived from an EMBL/GenBank/DDBJ whole genome shotgun (WGS) entry which is preliminary data.</text>
</comment>
<keyword evidence="3 6" id="KW-1133">Transmembrane helix</keyword>
<evidence type="ECO:0000313" key="8">
    <source>
        <dbReference type="EMBL" id="KAL2281207.1"/>
    </source>
</evidence>
<dbReference type="PANTHER" id="PTHR23112">
    <property type="entry name" value="G PROTEIN-COUPLED RECEPTOR 157-RELATED"/>
    <property type="match status" value="1"/>
</dbReference>
<dbReference type="Pfam" id="PF11710">
    <property type="entry name" value="Git3"/>
    <property type="match status" value="1"/>
</dbReference>
<evidence type="ECO:0000256" key="5">
    <source>
        <dbReference type="SAM" id="MobiDB-lite"/>
    </source>
</evidence>
<sequence>MAYDDLVARFTLAGSMTSCIATSFVLLSYLVFRDQQHSFRHALILNLALAEFINTLNNSISGFIYVRTKKLNPGPACTANGFIGQLTVQAVDFTILAIVLVTILTITRKTYLPDVSIWAKALICASTWIVPIITSVIAVSLNVMTPVSGNWCWITAKRPDLRYGLTHGWRIGIIFLTVLLYSYIWWFVHRHFKALFGSRRGARYGYNPVTGAVHTGSGRLTKERLEESQGTTLIGEIEARPLSVIRDPPKDSRDSRDDMTMSDFSMPIQGFEEVASTERDFVSTVAPPAPTAGHAEGQRNYSRHFSAAESDQPDSCPRVRHSVDVRVSFAKRSYSWLPPDIPPGSSNPITPHTETKISSTRCSRAPPSQPTRHMSVSQHGHGLPSRAYKVEKEIRRMLLLNAYPTLYVLLWIPGIVNRLMEATGKTPSNPRAVAALQSTSQFVGFANAITFGINATMRRRIGSAAVKARQTLKTRTEAWLNV</sequence>
<dbReference type="PANTHER" id="PTHR23112:SF37">
    <property type="entry name" value="G PROTEIN-COUPLED RECEPTOR GPR1"/>
    <property type="match status" value="1"/>
</dbReference>
<proteinExistence type="predicted"/>
<dbReference type="SUPFAM" id="SSF81321">
    <property type="entry name" value="Family A G protein-coupled receptor-like"/>
    <property type="match status" value="1"/>
</dbReference>
<feature type="transmembrane region" description="Helical" evidence="6">
    <location>
        <begin position="118"/>
        <end position="141"/>
    </location>
</feature>
<dbReference type="EMBL" id="JBAWTH010000058">
    <property type="protein sequence ID" value="KAL2281207.1"/>
    <property type="molecule type" value="Genomic_DNA"/>
</dbReference>
<dbReference type="Gene3D" id="1.20.1070.10">
    <property type="entry name" value="Rhodopsin 7-helix transmembrane proteins"/>
    <property type="match status" value="1"/>
</dbReference>
<organism evidence="8 9">
    <name type="scientific">Diaporthe vaccinii</name>
    <dbReference type="NCBI Taxonomy" id="105482"/>
    <lineage>
        <taxon>Eukaryota</taxon>
        <taxon>Fungi</taxon>
        <taxon>Dikarya</taxon>
        <taxon>Ascomycota</taxon>
        <taxon>Pezizomycotina</taxon>
        <taxon>Sordariomycetes</taxon>
        <taxon>Sordariomycetidae</taxon>
        <taxon>Diaporthales</taxon>
        <taxon>Diaporthaceae</taxon>
        <taxon>Diaporthe</taxon>
        <taxon>Diaporthe eres species complex</taxon>
    </lineage>
</organism>
<evidence type="ECO:0000313" key="9">
    <source>
        <dbReference type="Proteomes" id="UP001600888"/>
    </source>
</evidence>
<feature type="region of interest" description="Disordered" evidence="5">
    <location>
        <begin position="340"/>
        <end position="384"/>
    </location>
</feature>
<reference evidence="8 9" key="1">
    <citation type="submission" date="2024-03" db="EMBL/GenBank/DDBJ databases">
        <title>A high-quality draft genome sequence of Diaporthe vaccinii, a causative agent of upright dieback and viscid rot disease in cranberry plants.</title>
        <authorList>
            <person name="Sarrasin M."/>
            <person name="Lang B.F."/>
            <person name="Burger G."/>
        </authorList>
    </citation>
    <scope>NUCLEOTIDE SEQUENCE [LARGE SCALE GENOMIC DNA]</scope>
    <source>
        <strain evidence="8 9">IS7</strain>
    </source>
</reference>
<evidence type="ECO:0000256" key="3">
    <source>
        <dbReference type="ARBA" id="ARBA00022989"/>
    </source>
</evidence>
<keyword evidence="2 6" id="KW-0812">Transmembrane</keyword>